<keyword evidence="3 6" id="KW-0812">Transmembrane</keyword>
<evidence type="ECO:0000256" key="6">
    <source>
        <dbReference type="SAM" id="Phobius"/>
    </source>
</evidence>
<feature type="transmembrane region" description="Helical" evidence="6">
    <location>
        <begin position="327"/>
        <end position="351"/>
    </location>
</feature>
<feature type="transmembrane region" description="Helical" evidence="6">
    <location>
        <begin position="55"/>
        <end position="78"/>
    </location>
</feature>
<dbReference type="PANTHER" id="PTHR45649">
    <property type="entry name" value="AMINO-ACID PERMEASE BAT1"/>
    <property type="match status" value="1"/>
</dbReference>
<organism evidence="7 8">
    <name type="scientific">Verticillium longisporum</name>
    <name type="common">Verticillium dahliae var. longisporum</name>
    <dbReference type="NCBI Taxonomy" id="100787"/>
    <lineage>
        <taxon>Eukaryota</taxon>
        <taxon>Fungi</taxon>
        <taxon>Dikarya</taxon>
        <taxon>Ascomycota</taxon>
        <taxon>Pezizomycotina</taxon>
        <taxon>Sordariomycetes</taxon>
        <taxon>Hypocreomycetidae</taxon>
        <taxon>Glomerellales</taxon>
        <taxon>Plectosphaerellaceae</taxon>
        <taxon>Verticillium</taxon>
    </lineage>
</organism>
<evidence type="ECO:0000256" key="5">
    <source>
        <dbReference type="ARBA" id="ARBA00023136"/>
    </source>
</evidence>
<dbReference type="GO" id="GO:0016020">
    <property type="term" value="C:membrane"/>
    <property type="evidence" value="ECO:0007669"/>
    <property type="project" value="UniProtKB-SubCell"/>
</dbReference>
<feature type="transmembrane region" description="Helical" evidence="6">
    <location>
        <begin position="84"/>
        <end position="104"/>
    </location>
</feature>
<evidence type="ECO:0000256" key="1">
    <source>
        <dbReference type="ARBA" id="ARBA00004141"/>
    </source>
</evidence>
<dbReference type="AlphaFoldDB" id="A0A0G4LYK3"/>
<feature type="transmembrane region" description="Helical" evidence="6">
    <location>
        <begin position="176"/>
        <end position="195"/>
    </location>
</feature>
<feature type="transmembrane region" description="Helical" evidence="6">
    <location>
        <begin position="412"/>
        <end position="434"/>
    </location>
</feature>
<name>A0A0G4LYK3_VERLO</name>
<evidence type="ECO:0000313" key="7">
    <source>
        <dbReference type="EMBL" id="CRK27183.1"/>
    </source>
</evidence>
<feature type="transmembrane region" description="Helical" evidence="6">
    <location>
        <begin position="207"/>
        <end position="225"/>
    </location>
</feature>
<dbReference type="Proteomes" id="UP000044602">
    <property type="component" value="Unassembled WGS sequence"/>
</dbReference>
<keyword evidence="4 6" id="KW-1133">Transmembrane helix</keyword>
<evidence type="ECO:0000256" key="2">
    <source>
        <dbReference type="ARBA" id="ARBA00022448"/>
    </source>
</evidence>
<feature type="transmembrane region" description="Helical" evidence="6">
    <location>
        <begin position="455"/>
        <end position="473"/>
    </location>
</feature>
<comment type="subcellular location">
    <subcellularLocation>
        <location evidence="1">Membrane</location>
        <topology evidence="1">Multi-pass membrane protein</topology>
    </subcellularLocation>
</comment>
<sequence>MTSTPTVQTDAEPPPSSIHVSRINKASEEMDEADRRLAALGCVPMFKRRFTSWPCFSFALSISGLYATIMTTFSYPLVAGGAASIVWCWLIGGAGAMALAVSIAEISSAYPTSGGMYFTIKYLCPPSYVAVVAWIDGWLNLVGTVAGTASAEYGASQILLSAVSIASGFSYQPTQAHITGVMATLCVFHGLINTCPTHWLSKITSTYGIIHISILLAVSLALLVVDNNKHTPEYVFTNLETQSGWKPPEFSFFFGCLSVAWIIANADGVGHIAEETKNPSRVIPTAITSAAAFTYIVGFLYNIVLVFTMGDPVALAATPTGMPVAQIFYNVFGPAPAVLFTLLAFLVMNCVCIPSIHAGSRTIWAFSRDQMLPLSRVWYRMSKRTDTPVPAVWLYVALCASINLIGLGSPVLIAAIFNVCAVALNWSYCIPIICKLLFPARCERGAWHLGRFSRLINIYAVIWNAFLSAIFMLPTRRPVMASNMNYASCVLAFALIFSVAYWYLGGRRYYTGPRTHAHIKNGAAVSDELLPAHNPEKGPEGMAPDVGSASTLAGSVEGFVAYHDRADSDASFVTDEAVTADVSENGEIGSSYTGSTVSVDQEAVDVVDAEKIDPAGAVRV</sequence>
<dbReference type="GO" id="GO:0006865">
    <property type="term" value="P:amino acid transport"/>
    <property type="evidence" value="ECO:0007669"/>
    <property type="project" value="InterPro"/>
</dbReference>
<evidence type="ECO:0000256" key="3">
    <source>
        <dbReference type="ARBA" id="ARBA00022692"/>
    </source>
</evidence>
<dbReference type="PROSITE" id="PS00218">
    <property type="entry name" value="AMINO_ACID_PERMEASE_1"/>
    <property type="match status" value="1"/>
</dbReference>
<dbReference type="PANTHER" id="PTHR45649:SF9">
    <property type="entry name" value="AMINO-ACID PERMEASE 2"/>
    <property type="match status" value="1"/>
</dbReference>
<keyword evidence="8" id="KW-1185">Reference proteome</keyword>
<feature type="transmembrane region" description="Helical" evidence="6">
    <location>
        <begin position="250"/>
        <end position="270"/>
    </location>
</feature>
<feature type="transmembrane region" description="Helical" evidence="6">
    <location>
        <begin position="389"/>
        <end position="406"/>
    </location>
</feature>
<evidence type="ECO:0008006" key="9">
    <source>
        <dbReference type="Google" id="ProtNLM"/>
    </source>
</evidence>
<dbReference type="InterPro" id="IPR004840">
    <property type="entry name" value="Amino_acid_permease_CS"/>
</dbReference>
<accession>A0A0G4LYK3</accession>
<dbReference type="GO" id="GO:0022857">
    <property type="term" value="F:transmembrane transporter activity"/>
    <property type="evidence" value="ECO:0007669"/>
    <property type="project" value="InterPro"/>
</dbReference>
<gene>
    <name evidence="7" type="ORF">BN1708_014706</name>
</gene>
<evidence type="ECO:0000313" key="8">
    <source>
        <dbReference type="Proteomes" id="UP000044602"/>
    </source>
</evidence>
<feature type="transmembrane region" description="Helical" evidence="6">
    <location>
        <begin position="485"/>
        <end position="504"/>
    </location>
</feature>
<keyword evidence="2" id="KW-0813">Transport</keyword>
<keyword evidence="5 6" id="KW-0472">Membrane</keyword>
<dbReference type="STRING" id="100787.A0A0G4LYK3"/>
<dbReference type="InterPro" id="IPR002293">
    <property type="entry name" value="AA/rel_permease1"/>
</dbReference>
<feature type="transmembrane region" description="Helical" evidence="6">
    <location>
        <begin position="282"/>
        <end position="307"/>
    </location>
</feature>
<protein>
    <recommendedName>
        <fullName evidence="9">Amino acid permease/ SLC12A domain-containing protein</fullName>
    </recommendedName>
</protein>
<evidence type="ECO:0000256" key="4">
    <source>
        <dbReference type="ARBA" id="ARBA00022989"/>
    </source>
</evidence>
<reference evidence="7 8" key="1">
    <citation type="submission" date="2015-05" db="EMBL/GenBank/DDBJ databases">
        <authorList>
            <person name="Wang D.B."/>
            <person name="Wang M."/>
        </authorList>
    </citation>
    <scope>NUCLEOTIDE SEQUENCE [LARGE SCALE GENOMIC DNA]</scope>
    <source>
        <strain evidence="7">VL1</strain>
    </source>
</reference>
<dbReference type="Gene3D" id="1.20.1740.10">
    <property type="entry name" value="Amino acid/polyamine transporter I"/>
    <property type="match status" value="1"/>
</dbReference>
<dbReference type="EMBL" id="CVQH01020319">
    <property type="protein sequence ID" value="CRK27183.1"/>
    <property type="molecule type" value="Genomic_DNA"/>
</dbReference>
<dbReference type="Pfam" id="PF13520">
    <property type="entry name" value="AA_permease_2"/>
    <property type="match status" value="1"/>
</dbReference>
<proteinExistence type="predicted"/>